<keyword evidence="3" id="KW-1185">Reference proteome</keyword>
<dbReference type="Proteomes" id="UP001499986">
    <property type="component" value="Unassembled WGS sequence"/>
</dbReference>
<evidence type="ECO:0000313" key="3">
    <source>
        <dbReference type="Proteomes" id="UP001499986"/>
    </source>
</evidence>
<name>A0ABP5WJ23_9ACTN</name>
<gene>
    <name evidence="2" type="ORF">GCM10010255_80990</name>
</gene>
<dbReference type="EMBL" id="BAAASE010000017">
    <property type="protein sequence ID" value="GAA2426457.1"/>
    <property type="molecule type" value="Genomic_DNA"/>
</dbReference>
<proteinExistence type="predicted"/>
<feature type="region of interest" description="Disordered" evidence="1">
    <location>
        <begin position="443"/>
        <end position="471"/>
    </location>
</feature>
<sequence length="1246" mass="133951">MSRGRLDTHSRMRGRGCEMARPSELDTPYVRLITELAALRSERLESRPSNRALARSIGVSPTTVGDWLCADRFPQRIDLLLALVRAVQAEIESSGLVGDPTVVRLLDPQRWRAAYQAEAARRADSSRVTAVTAQGTAALERMRPGRPLSEVTDPFHLEVHRAIASSVAGLPPLPRYVPREHDRQLAQVVTRAAGGASQIAVLVGGSSTGKTRACWQALELLRARHEPWRLWHPIDPTRPDAALAELADISSYTVIWLNEAQLYLAPDGLGERISAGLRNLLREPERGPVLVLATLWPKHWKALTTSENPDTPTQASELLDGHKIKVPDSFTASDLATLSSGDDQDPRLGEAAEYARDGQIAQYLAGVPALLDRYQEAEPATKAVIHAAMDARALGAGPRLPLALLTDAAPGYLTDTEWDQADDDWLERALRYVTTPCKGIPGIFTTAKPPAHRNERIRPTSPLPGSGPGTGDGPLYRLADYLDQHGWRYRTDQVPPIAFWTACAAHAHPADLTALGNSAWAQGMYRDAVQLHKRATAHGSPHSAAVLVRNLHELHPADLRPAQWAAAHAALDDPTAVARLLSQLQKVGGPSSVRVLLNRNPAAHVGLDDLDAVGALLHQLHNASADEQLVALADRVADHGPLNDPSAVVRLLDRLQEVGTLSRVSVLLGRNLAAQVALDNLAAIDGLLHRLHRSAAIEEFAEQAAVLGERVAADAALDDVASVTRLLKRLRTAKALEQFAALADRAAAQADLDDLTVVLETIQSLLELGAQMQAGALAHRGALHSPLHDPYAVARLLGRLRQLEAHADVFAVLDRNPAGCASLDDLAAVAWLLDGLYGAGAVGQSVLLADRAAAHGAVDDLGAVARTVQALHQAGLREQATALVERACLHVRVDDSYAVIWLLGELRKEEALEQFTALAHRVAAHIALDDCGVVVQTLDGLQKTGAHEQAAALAQRAANHLPLNDPYDVSVLLDKLWSTGAYKQAAALAERSASHAASNGLHLNPSGVPALLDKLREIGAHKQAVMLARRVAAQTDLDEPHLIAELLDKLQEMGAHEQAATLSQRAASCSPLTAPHAVAQLLGSLRKIDARDQIDVLLKRNPAGLVGLGDVYQLPGLLQELNEVGACEQSAALAQRIAAYAAFDIPGDVVWLLDELPLAGAHEQATALAQKVPEYVDFGDSTQIPEVLARLRGLGALEQAVALANQLPPAGRFDDFLQISDHRRRFRFGREPDGNATAPWTWDDLA</sequence>
<evidence type="ECO:0008006" key="4">
    <source>
        <dbReference type="Google" id="ProtNLM"/>
    </source>
</evidence>
<feature type="region of interest" description="Disordered" evidence="1">
    <location>
        <begin position="1"/>
        <end position="20"/>
    </location>
</feature>
<protein>
    <recommendedName>
        <fullName evidence="4">XRE family transcriptional regulator</fullName>
    </recommendedName>
</protein>
<evidence type="ECO:0000256" key="1">
    <source>
        <dbReference type="SAM" id="MobiDB-lite"/>
    </source>
</evidence>
<accession>A0ABP5WJ23</accession>
<comment type="caution">
    <text evidence="2">The sequence shown here is derived from an EMBL/GenBank/DDBJ whole genome shotgun (WGS) entry which is preliminary data.</text>
</comment>
<evidence type="ECO:0000313" key="2">
    <source>
        <dbReference type="EMBL" id="GAA2426457.1"/>
    </source>
</evidence>
<reference evidence="3" key="1">
    <citation type="journal article" date="2019" name="Int. J. Syst. Evol. Microbiol.">
        <title>The Global Catalogue of Microorganisms (GCM) 10K type strain sequencing project: providing services to taxonomists for standard genome sequencing and annotation.</title>
        <authorList>
            <consortium name="The Broad Institute Genomics Platform"/>
            <consortium name="The Broad Institute Genome Sequencing Center for Infectious Disease"/>
            <person name="Wu L."/>
            <person name="Ma J."/>
        </authorList>
    </citation>
    <scope>NUCLEOTIDE SEQUENCE [LARGE SCALE GENOMIC DNA]</scope>
    <source>
        <strain evidence="3">JCM 4358</strain>
    </source>
</reference>
<organism evidence="2 3">
    <name type="scientific">Streptomyces coeruleofuscus</name>
    <dbReference type="NCBI Taxonomy" id="66879"/>
    <lineage>
        <taxon>Bacteria</taxon>
        <taxon>Bacillati</taxon>
        <taxon>Actinomycetota</taxon>
        <taxon>Actinomycetes</taxon>
        <taxon>Kitasatosporales</taxon>
        <taxon>Streptomycetaceae</taxon>
        <taxon>Streptomyces</taxon>
    </lineage>
</organism>